<proteinExistence type="inferred from homology"/>
<evidence type="ECO:0000256" key="3">
    <source>
        <dbReference type="ARBA" id="ARBA00023152"/>
    </source>
</evidence>
<evidence type="ECO:0000256" key="1">
    <source>
        <dbReference type="ARBA" id="ARBA00006717"/>
    </source>
</evidence>
<dbReference type="PANTHER" id="PTHR11931">
    <property type="entry name" value="PHOSPHOGLYCERATE MUTASE"/>
    <property type="match status" value="1"/>
</dbReference>
<gene>
    <name evidence="5" type="ORF">JZO67_005087</name>
</gene>
<accession>A0ABV0EZS4</accession>
<protein>
    <recommendedName>
        <fullName evidence="2">phosphoglycerate mutase (2,3-diphosphoglycerate-dependent)</fullName>
        <ecNumber evidence="2">5.4.2.11</ecNumber>
    </recommendedName>
</protein>
<evidence type="ECO:0000256" key="2">
    <source>
        <dbReference type="ARBA" id="ARBA00012028"/>
    </source>
</evidence>
<reference evidence="5 6" key="1">
    <citation type="submission" date="2021-03" db="EMBL/GenBank/DDBJ databases">
        <authorList>
            <person name="Gilmore M.S."/>
            <person name="Schwartzman J."/>
            <person name="Van Tyne D."/>
            <person name="Martin M."/>
            <person name="Earl A.M."/>
            <person name="Manson A.L."/>
            <person name="Straub T."/>
            <person name="Salamzade R."/>
            <person name="Saavedra J."/>
            <person name="Lebreton F."/>
            <person name="Prichula J."/>
            <person name="Schaufler K."/>
            <person name="Gaca A."/>
            <person name="Sgardioli B."/>
            <person name="Wagenaar J."/>
            <person name="Strong T."/>
        </authorList>
    </citation>
    <scope>NUCLEOTIDE SEQUENCE [LARGE SCALE GENOMIC DNA]</scope>
    <source>
        <strain evidence="5 6">665A</strain>
    </source>
</reference>
<name>A0ABV0EZS4_9ENTE</name>
<dbReference type="Gene3D" id="3.40.50.1240">
    <property type="entry name" value="Phosphoglycerate mutase-like"/>
    <property type="match status" value="1"/>
</dbReference>
<evidence type="ECO:0000313" key="6">
    <source>
        <dbReference type="Proteomes" id="UP000664357"/>
    </source>
</evidence>
<sequence length="218" mass="24440">MKIYFTRHGKTQWNQEKKFQGMMGDSPLLAESFQAIEALGETVKDIPFEKIYSSSSRRAYLTAEGIKNRLAHPVEIIRTDDLRELGLGSLEGQSITKMYEKYGENMAHLRHRLDMYDPTPFGGEAIDKMLSRTTGLVRQAVAETEKGPLLFVGHGASLTAAIQSLAGESKAELRSMGGLYNNSLTILETAEGDQPYRLLEWNNIDFLNQLKQQPDAIL</sequence>
<dbReference type="Pfam" id="PF00300">
    <property type="entry name" value="His_Phos_1"/>
    <property type="match status" value="1"/>
</dbReference>
<dbReference type="SMART" id="SM00855">
    <property type="entry name" value="PGAM"/>
    <property type="match status" value="1"/>
</dbReference>
<organism evidence="5 6">
    <name type="scientific">Candidatus Enterococcus ferrettii</name>
    <dbReference type="NCBI Taxonomy" id="2815324"/>
    <lineage>
        <taxon>Bacteria</taxon>
        <taxon>Bacillati</taxon>
        <taxon>Bacillota</taxon>
        <taxon>Bacilli</taxon>
        <taxon>Lactobacillales</taxon>
        <taxon>Enterococcaceae</taxon>
        <taxon>Enterococcus</taxon>
    </lineage>
</organism>
<dbReference type="EMBL" id="JAFREL020000007">
    <property type="protein sequence ID" value="MEO1773103.1"/>
    <property type="molecule type" value="Genomic_DNA"/>
</dbReference>
<keyword evidence="4" id="KW-0413">Isomerase</keyword>
<reference evidence="5 6" key="2">
    <citation type="submission" date="2024-02" db="EMBL/GenBank/DDBJ databases">
        <title>The Genome Sequence of Enterococcus sp. DIV0159.</title>
        <authorList>
            <person name="Earl A."/>
            <person name="Manson A."/>
            <person name="Gilmore M."/>
            <person name="Sanders J."/>
            <person name="Shea T."/>
            <person name="Howe W."/>
            <person name="Livny J."/>
            <person name="Cuomo C."/>
            <person name="Neafsey D."/>
            <person name="Birren B."/>
        </authorList>
    </citation>
    <scope>NUCLEOTIDE SEQUENCE [LARGE SCALE GENOMIC DNA]</scope>
    <source>
        <strain evidence="5 6">665A</strain>
    </source>
</reference>
<comment type="caution">
    <text evidence="5">The sequence shown here is derived from an EMBL/GenBank/DDBJ whole genome shotgun (WGS) entry which is preliminary data.</text>
</comment>
<dbReference type="InterPro" id="IPR013078">
    <property type="entry name" value="His_Pase_superF_clade-1"/>
</dbReference>
<evidence type="ECO:0000313" key="5">
    <source>
        <dbReference type="EMBL" id="MEO1773103.1"/>
    </source>
</evidence>
<dbReference type="CDD" id="cd07067">
    <property type="entry name" value="HP_PGM_like"/>
    <property type="match status" value="1"/>
</dbReference>
<dbReference type="InterPro" id="IPR029033">
    <property type="entry name" value="His_PPase_superfam"/>
</dbReference>
<keyword evidence="6" id="KW-1185">Reference proteome</keyword>
<dbReference type="InterPro" id="IPR005952">
    <property type="entry name" value="Phosphogly_mut1"/>
</dbReference>
<dbReference type="EC" id="5.4.2.11" evidence="2"/>
<evidence type="ECO:0000256" key="4">
    <source>
        <dbReference type="ARBA" id="ARBA00023235"/>
    </source>
</evidence>
<comment type="similarity">
    <text evidence="1">Belongs to the phosphoglycerate mutase family. BPG-dependent PGAM subfamily.</text>
</comment>
<dbReference type="RefSeq" id="WP_207701202.1">
    <property type="nucleotide sequence ID" value="NZ_JAFREL020000007.1"/>
</dbReference>
<keyword evidence="3" id="KW-0324">Glycolysis</keyword>
<dbReference type="SUPFAM" id="SSF53254">
    <property type="entry name" value="Phosphoglycerate mutase-like"/>
    <property type="match status" value="1"/>
</dbReference>
<dbReference type="Proteomes" id="UP000664357">
    <property type="component" value="Unassembled WGS sequence"/>
</dbReference>